<evidence type="ECO:0000313" key="2">
    <source>
        <dbReference type="EMBL" id="MDI6449307.1"/>
    </source>
</evidence>
<gene>
    <name evidence="2" type="ORF">QJ522_09660</name>
</gene>
<dbReference type="InterPro" id="IPR010982">
    <property type="entry name" value="Lambda_DNA-bd_dom_sf"/>
</dbReference>
<feature type="domain" description="HTH cro/C1-type" evidence="1">
    <location>
        <begin position="38"/>
        <end position="97"/>
    </location>
</feature>
<keyword evidence="3" id="KW-1185">Reference proteome</keyword>
<organism evidence="2 3">
    <name type="scientific">Anaerobaca lacustris</name>
    <dbReference type="NCBI Taxonomy" id="3044600"/>
    <lineage>
        <taxon>Bacteria</taxon>
        <taxon>Pseudomonadati</taxon>
        <taxon>Planctomycetota</taxon>
        <taxon>Phycisphaerae</taxon>
        <taxon>Sedimentisphaerales</taxon>
        <taxon>Anaerobacaceae</taxon>
        <taxon>Anaerobaca</taxon>
    </lineage>
</organism>
<dbReference type="AlphaFoldDB" id="A0AAW6TY51"/>
<protein>
    <submittedName>
        <fullName evidence="2">Helix-turn-helix domain-containing protein</fullName>
    </submittedName>
</protein>
<reference evidence="2" key="1">
    <citation type="submission" date="2023-05" db="EMBL/GenBank/DDBJ databases">
        <title>Anaerotaeda fermentans gen. nov., sp. nov., a novel anaerobic planctomycete of the new family within the order Sedimentisphaerales isolated from Taman Peninsula, Russia.</title>
        <authorList>
            <person name="Khomyakova M.A."/>
            <person name="Merkel A.Y."/>
            <person name="Slobodkin A.I."/>
        </authorList>
    </citation>
    <scope>NUCLEOTIDE SEQUENCE</scope>
    <source>
        <strain evidence="2">M17dextr</strain>
    </source>
</reference>
<sequence length="137" mass="15097">MGDSFIKELLSDREGQKLYFREDLIFEVAEAICRVMDEKGVSKAQLAEIAGVSKSNITQLLSGDQNMRLTTIADLLFALDARLKVTAVPIQIEMDDILDSTVSVAQNDWTWVGNLPAESSSYEAVQKQEADELAKAA</sequence>
<dbReference type="SUPFAM" id="SSF47413">
    <property type="entry name" value="lambda repressor-like DNA-binding domains"/>
    <property type="match status" value="1"/>
</dbReference>
<dbReference type="Gene3D" id="1.10.260.40">
    <property type="entry name" value="lambda repressor-like DNA-binding domains"/>
    <property type="match status" value="1"/>
</dbReference>
<dbReference type="PROSITE" id="PS50943">
    <property type="entry name" value="HTH_CROC1"/>
    <property type="match status" value="1"/>
</dbReference>
<proteinExistence type="predicted"/>
<dbReference type="GO" id="GO:0003677">
    <property type="term" value="F:DNA binding"/>
    <property type="evidence" value="ECO:0007669"/>
    <property type="project" value="InterPro"/>
</dbReference>
<accession>A0AAW6TY51</accession>
<dbReference type="InterPro" id="IPR001387">
    <property type="entry name" value="Cro/C1-type_HTH"/>
</dbReference>
<dbReference type="RefSeq" id="WP_349244713.1">
    <property type="nucleotide sequence ID" value="NZ_JASCXX010000009.1"/>
</dbReference>
<comment type="caution">
    <text evidence="2">The sequence shown here is derived from an EMBL/GenBank/DDBJ whole genome shotgun (WGS) entry which is preliminary data.</text>
</comment>
<dbReference type="Pfam" id="PF13443">
    <property type="entry name" value="HTH_26"/>
    <property type="match status" value="1"/>
</dbReference>
<dbReference type="EMBL" id="JASCXX010000009">
    <property type="protein sequence ID" value="MDI6449307.1"/>
    <property type="molecule type" value="Genomic_DNA"/>
</dbReference>
<name>A0AAW6TY51_9BACT</name>
<evidence type="ECO:0000313" key="3">
    <source>
        <dbReference type="Proteomes" id="UP001431776"/>
    </source>
</evidence>
<evidence type="ECO:0000259" key="1">
    <source>
        <dbReference type="PROSITE" id="PS50943"/>
    </source>
</evidence>
<dbReference type="CDD" id="cd00093">
    <property type="entry name" value="HTH_XRE"/>
    <property type="match status" value="1"/>
</dbReference>
<dbReference type="Proteomes" id="UP001431776">
    <property type="component" value="Unassembled WGS sequence"/>
</dbReference>